<dbReference type="SUPFAM" id="SSF56112">
    <property type="entry name" value="Protein kinase-like (PK-like)"/>
    <property type="match status" value="1"/>
</dbReference>
<dbReference type="GO" id="GO:0005524">
    <property type="term" value="F:ATP binding"/>
    <property type="evidence" value="ECO:0007669"/>
    <property type="project" value="InterPro"/>
</dbReference>
<sequence length="264" mass="30720">MEVLMMDCKVLKGTASIKSPHFCQVLDRGIIDGRFNYLIMTMVGRNLWDLRMEREQCLMAIEDLHTVGFLHRDIKPGNFCMGKAEAKDSHTVYLLDFEKDQDLRRPRDTAPFRGTTRYAAIATLYQKEQSRKDDLEAWMYMIVEWTAGSLPWKHLTGKDKADVLAWKEVIRDEEDALHDFLAMCPQRQFSRVLKYLYSLTYISIPDYMFVHSCLANAAKTMKVDANQPLDWDLSTPYHGPTLKDREERIKVGKAVKTDRTKEAR</sequence>
<dbReference type="EC" id="2.7.11.1" evidence="1"/>
<evidence type="ECO:0000259" key="2">
    <source>
        <dbReference type="PROSITE" id="PS50011"/>
    </source>
</evidence>
<dbReference type="Proteomes" id="UP000887574">
    <property type="component" value="Unplaced"/>
</dbReference>
<dbReference type="InterPro" id="IPR008271">
    <property type="entry name" value="Ser/Thr_kinase_AS"/>
</dbReference>
<evidence type="ECO:0000313" key="4">
    <source>
        <dbReference type="WBParaSite" id="jg18439"/>
    </source>
</evidence>
<dbReference type="GO" id="GO:0004674">
    <property type="term" value="F:protein serine/threonine kinase activity"/>
    <property type="evidence" value="ECO:0007669"/>
    <property type="project" value="UniProtKB-EC"/>
</dbReference>
<dbReference type="InterPro" id="IPR000719">
    <property type="entry name" value="Prot_kinase_dom"/>
</dbReference>
<reference evidence="4" key="1">
    <citation type="submission" date="2022-11" db="UniProtKB">
        <authorList>
            <consortium name="WormBaseParasite"/>
        </authorList>
    </citation>
    <scope>IDENTIFICATION</scope>
</reference>
<proteinExistence type="predicted"/>
<dbReference type="AlphaFoldDB" id="A0A915DCJ5"/>
<dbReference type="Gene3D" id="1.10.510.10">
    <property type="entry name" value="Transferase(Phosphotransferase) domain 1"/>
    <property type="match status" value="1"/>
</dbReference>
<organism evidence="3 4">
    <name type="scientific">Ditylenchus dipsaci</name>
    <dbReference type="NCBI Taxonomy" id="166011"/>
    <lineage>
        <taxon>Eukaryota</taxon>
        <taxon>Metazoa</taxon>
        <taxon>Ecdysozoa</taxon>
        <taxon>Nematoda</taxon>
        <taxon>Chromadorea</taxon>
        <taxon>Rhabditida</taxon>
        <taxon>Tylenchina</taxon>
        <taxon>Tylenchomorpha</taxon>
        <taxon>Sphaerularioidea</taxon>
        <taxon>Anguinidae</taxon>
        <taxon>Anguininae</taxon>
        <taxon>Ditylenchus</taxon>
    </lineage>
</organism>
<dbReference type="InterPro" id="IPR050235">
    <property type="entry name" value="CK1_Ser-Thr_kinase"/>
</dbReference>
<dbReference type="WBParaSite" id="jg18439">
    <property type="protein sequence ID" value="jg18439"/>
    <property type="gene ID" value="jg18439"/>
</dbReference>
<keyword evidence="3" id="KW-1185">Reference proteome</keyword>
<dbReference type="PROSITE" id="PS50011">
    <property type="entry name" value="PROTEIN_KINASE_DOM"/>
    <property type="match status" value="1"/>
</dbReference>
<accession>A0A915DCJ5</accession>
<dbReference type="PROSITE" id="PS00108">
    <property type="entry name" value="PROTEIN_KINASE_ST"/>
    <property type="match status" value="1"/>
</dbReference>
<dbReference type="Pfam" id="PF00069">
    <property type="entry name" value="Pkinase"/>
    <property type="match status" value="1"/>
</dbReference>
<evidence type="ECO:0000256" key="1">
    <source>
        <dbReference type="ARBA" id="ARBA00012513"/>
    </source>
</evidence>
<dbReference type="PANTHER" id="PTHR11909">
    <property type="entry name" value="CASEIN KINASE-RELATED"/>
    <property type="match status" value="1"/>
</dbReference>
<dbReference type="InterPro" id="IPR011009">
    <property type="entry name" value="Kinase-like_dom_sf"/>
</dbReference>
<evidence type="ECO:0000313" key="3">
    <source>
        <dbReference type="Proteomes" id="UP000887574"/>
    </source>
</evidence>
<name>A0A915DCJ5_9BILA</name>
<feature type="domain" description="Protein kinase" evidence="2">
    <location>
        <begin position="1"/>
        <end position="210"/>
    </location>
</feature>
<protein>
    <recommendedName>
        <fullName evidence="1">non-specific serine/threonine protein kinase</fullName>
        <ecNumber evidence="1">2.7.11.1</ecNumber>
    </recommendedName>
</protein>